<dbReference type="HOGENOM" id="CLU_1157507_0_0_1"/>
<evidence type="ECO:0000313" key="3">
    <source>
        <dbReference type="Proteomes" id="UP000015101"/>
    </source>
</evidence>
<gene>
    <name evidence="2" type="primary">20202648</name>
    <name evidence="1" type="ORF">HELRODRAFT_169112</name>
</gene>
<dbReference type="RefSeq" id="XP_009013236.1">
    <property type="nucleotide sequence ID" value="XM_009014988.1"/>
</dbReference>
<dbReference type="KEGG" id="hro:HELRODRAFT_169112"/>
<dbReference type="GeneID" id="20202648"/>
<evidence type="ECO:0000313" key="2">
    <source>
        <dbReference type="EnsemblMetazoa" id="HelroP169112"/>
    </source>
</evidence>
<accession>T1F1E8</accession>
<reference evidence="2" key="3">
    <citation type="submission" date="2015-06" db="UniProtKB">
        <authorList>
            <consortium name="EnsemblMetazoa"/>
        </authorList>
    </citation>
    <scope>IDENTIFICATION</scope>
</reference>
<proteinExistence type="predicted"/>
<dbReference type="OrthoDB" id="10067522at2759"/>
<dbReference type="CTD" id="20202648"/>
<dbReference type="InParanoid" id="T1F1E8"/>
<dbReference type="EMBL" id="KB096080">
    <property type="protein sequence ID" value="ESO08306.1"/>
    <property type="molecule type" value="Genomic_DNA"/>
</dbReference>
<reference evidence="3" key="1">
    <citation type="submission" date="2012-12" db="EMBL/GenBank/DDBJ databases">
        <authorList>
            <person name="Hellsten U."/>
            <person name="Grimwood J."/>
            <person name="Chapman J.A."/>
            <person name="Shapiro H."/>
            <person name="Aerts A."/>
            <person name="Otillar R.P."/>
            <person name="Terry A.Y."/>
            <person name="Boore J.L."/>
            <person name="Simakov O."/>
            <person name="Marletaz F."/>
            <person name="Cho S.-J."/>
            <person name="Edsinger-Gonzales E."/>
            <person name="Havlak P."/>
            <person name="Kuo D.-H."/>
            <person name="Larsson T."/>
            <person name="Lv J."/>
            <person name="Arendt D."/>
            <person name="Savage R."/>
            <person name="Osoegawa K."/>
            <person name="de Jong P."/>
            <person name="Lindberg D.R."/>
            <person name="Seaver E.C."/>
            <person name="Weisblat D.A."/>
            <person name="Putnam N.H."/>
            <person name="Grigoriev I.V."/>
            <person name="Rokhsar D.S."/>
        </authorList>
    </citation>
    <scope>NUCLEOTIDE SEQUENCE</scope>
</reference>
<dbReference type="EnsemblMetazoa" id="HelroT169112">
    <property type="protein sequence ID" value="HelroP169112"/>
    <property type="gene ID" value="HelroG169112"/>
</dbReference>
<dbReference type="AlphaFoldDB" id="T1F1E8"/>
<evidence type="ECO:0000313" key="1">
    <source>
        <dbReference type="EMBL" id="ESO08306.1"/>
    </source>
</evidence>
<sequence>MSCNELACQMDYKYGSSCDRLRRECRYERIQFERELEPPDSEISRTFEKCQYIKTCRIPNAKARKKHRVSYNITADKLYRRGDALVVKSLDVWGINNLVAEKTLYLLRCKLLIERDEHYLKNDEKEREREDKKIDEERVVFVEFCEWFELEIRHGITTVGQVQTKLQEFDQSPDKKKYSMFTYSMYKLWLKIKLREKYQDTLYFTRQGKKTNVLCLCDCIDNILQEHQTNLEHGDKKIRS</sequence>
<name>T1F1E8_HELRO</name>
<organism evidence="2 3">
    <name type="scientific">Helobdella robusta</name>
    <name type="common">Californian leech</name>
    <dbReference type="NCBI Taxonomy" id="6412"/>
    <lineage>
        <taxon>Eukaryota</taxon>
        <taxon>Metazoa</taxon>
        <taxon>Spiralia</taxon>
        <taxon>Lophotrochozoa</taxon>
        <taxon>Annelida</taxon>
        <taxon>Clitellata</taxon>
        <taxon>Hirudinea</taxon>
        <taxon>Rhynchobdellida</taxon>
        <taxon>Glossiphoniidae</taxon>
        <taxon>Helobdella</taxon>
    </lineage>
</organism>
<dbReference type="EMBL" id="AMQM01003184">
    <property type="status" value="NOT_ANNOTATED_CDS"/>
    <property type="molecule type" value="Genomic_DNA"/>
</dbReference>
<keyword evidence="3" id="KW-1185">Reference proteome</keyword>
<dbReference type="Proteomes" id="UP000015101">
    <property type="component" value="Unassembled WGS sequence"/>
</dbReference>
<reference evidence="1 3" key="2">
    <citation type="journal article" date="2013" name="Nature">
        <title>Insights into bilaterian evolution from three spiralian genomes.</title>
        <authorList>
            <person name="Simakov O."/>
            <person name="Marletaz F."/>
            <person name="Cho S.J."/>
            <person name="Edsinger-Gonzales E."/>
            <person name="Havlak P."/>
            <person name="Hellsten U."/>
            <person name="Kuo D.H."/>
            <person name="Larsson T."/>
            <person name="Lv J."/>
            <person name="Arendt D."/>
            <person name="Savage R."/>
            <person name="Osoegawa K."/>
            <person name="de Jong P."/>
            <person name="Grimwood J."/>
            <person name="Chapman J.A."/>
            <person name="Shapiro H."/>
            <person name="Aerts A."/>
            <person name="Otillar R.P."/>
            <person name="Terry A.Y."/>
            <person name="Boore J.L."/>
            <person name="Grigoriev I.V."/>
            <person name="Lindberg D.R."/>
            <person name="Seaver E.C."/>
            <person name="Weisblat D.A."/>
            <person name="Putnam N.H."/>
            <person name="Rokhsar D.S."/>
        </authorList>
    </citation>
    <scope>NUCLEOTIDE SEQUENCE</scope>
</reference>
<protein>
    <submittedName>
        <fullName evidence="1 2">Uncharacterized protein</fullName>
    </submittedName>
</protein>